<dbReference type="EMBL" id="HG996471">
    <property type="protein sequence ID" value="CAG1847453.1"/>
    <property type="molecule type" value="Genomic_DNA"/>
</dbReference>
<evidence type="ECO:0000256" key="1">
    <source>
        <dbReference type="SAM" id="MobiDB-lite"/>
    </source>
</evidence>
<feature type="compositionally biased region" description="Basic and acidic residues" evidence="1">
    <location>
        <begin position="188"/>
        <end position="206"/>
    </location>
</feature>
<dbReference type="Gramene" id="Ma06_t26280.1">
    <property type="protein sequence ID" value="Ma06_p26280.1"/>
    <property type="gene ID" value="Ma06_g26280"/>
</dbReference>
<dbReference type="AlphaFoldDB" id="A0A804JKL5"/>
<feature type="compositionally biased region" description="Polar residues" evidence="1">
    <location>
        <begin position="253"/>
        <end position="267"/>
    </location>
</feature>
<keyword evidence="2" id="KW-0812">Transmembrane</keyword>
<dbReference type="OMA" id="SHKAREM"/>
<feature type="compositionally biased region" description="Basic and acidic residues" evidence="1">
    <location>
        <begin position="78"/>
        <end position="87"/>
    </location>
</feature>
<dbReference type="EnsemblPlants" id="Ma06_t26280.1">
    <property type="protein sequence ID" value="Ma06_p26280.1"/>
    <property type="gene ID" value="Ma06_g26280"/>
</dbReference>
<feature type="compositionally biased region" description="Polar residues" evidence="1">
    <location>
        <begin position="420"/>
        <end position="436"/>
    </location>
</feature>
<reference evidence="3" key="1">
    <citation type="submission" date="2021-03" db="EMBL/GenBank/DDBJ databases">
        <authorList>
            <consortium name="Genoscope - CEA"/>
            <person name="William W."/>
        </authorList>
    </citation>
    <scope>NUCLEOTIDE SEQUENCE</scope>
    <source>
        <strain evidence="3">Doubled-haploid Pahang</strain>
    </source>
</reference>
<proteinExistence type="predicted"/>
<reference evidence="4" key="2">
    <citation type="submission" date="2021-05" db="UniProtKB">
        <authorList>
            <consortium name="EnsemblPlants"/>
        </authorList>
    </citation>
    <scope>IDENTIFICATION</scope>
    <source>
        <strain evidence="4">subsp. malaccensis</strain>
    </source>
</reference>
<feature type="compositionally biased region" description="Basic and acidic residues" evidence="1">
    <location>
        <begin position="95"/>
        <end position="104"/>
    </location>
</feature>
<gene>
    <name evidence="3" type="ORF">GSMUA_172480.1</name>
</gene>
<dbReference type="PANTHER" id="PTHR33700">
    <property type="entry name" value="MYB-LIKE PROTEIN X"/>
    <property type="match status" value="1"/>
</dbReference>
<protein>
    <submittedName>
        <fullName evidence="3">(wild Malaysian banana) hypothetical protein</fullName>
    </submittedName>
</protein>
<name>A0A804JKL5_MUSAM</name>
<evidence type="ECO:0000313" key="3">
    <source>
        <dbReference type="EMBL" id="CAG1847453.1"/>
    </source>
</evidence>
<keyword evidence="2" id="KW-1133">Transmembrane helix</keyword>
<dbReference type="Proteomes" id="UP000012960">
    <property type="component" value="Unplaced"/>
</dbReference>
<organism evidence="4 5">
    <name type="scientific">Musa acuminata subsp. malaccensis</name>
    <name type="common">Wild banana</name>
    <name type="synonym">Musa malaccensis</name>
    <dbReference type="NCBI Taxonomy" id="214687"/>
    <lineage>
        <taxon>Eukaryota</taxon>
        <taxon>Viridiplantae</taxon>
        <taxon>Streptophyta</taxon>
        <taxon>Embryophyta</taxon>
        <taxon>Tracheophyta</taxon>
        <taxon>Spermatophyta</taxon>
        <taxon>Magnoliopsida</taxon>
        <taxon>Liliopsida</taxon>
        <taxon>Zingiberales</taxon>
        <taxon>Musaceae</taxon>
        <taxon>Musa</taxon>
    </lineage>
</organism>
<accession>A0A804JKL5</accession>
<feature type="transmembrane region" description="Helical" evidence="2">
    <location>
        <begin position="21"/>
        <end position="38"/>
    </location>
</feature>
<dbReference type="OrthoDB" id="1928179at2759"/>
<feature type="compositionally biased region" description="Polar residues" evidence="1">
    <location>
        <begin position="275"/>
        <end position="284"/>
    </location>
</feature>
<sequence>MLRQVSSRNQRGKGGFKTKNVLHVCLLVAICVWLLYQMKHSHDKKKAYEERVSKLSFKGGEKRLDLASFGRKYLPHTVETEPIRESQIEEEDDEKVEHEIRREEAGDEEESGAGDHEIDGKDQEGSQRESEHGEEVTAAHEEGNKEDRTKGVDGLQDRDHEEASHKAREMSFRGDDASSEVVHITQQVEHEEGLQEARERSFKGDDASSAVAHVPQANEPVSESEDGGSRNLDEPGSQRTETKDGEIQDEDSSALTQLDDSTGNDSTAIPRGSEPSHNNTVFTRVVSPQKTTTGGESETHKKQQQPDLIIMSVINNQTDSERHSTNMTGNVVRSQTNSTSFSTNQINFLKNSTAVSIDGVAAKANLTAKWDANNVTASQNQTTSTHSVDGRTNTVELETQEPIEKNITVAKPEESEESYKNSSATNEKVVQGNSVHSLVHGDANLPGIQNGVHKEAAAET</sequence>
<keyword evidence="5" id="KW-1185">Reference proteome</keyword>
<feature type="compositionally biased region" description="Basic and acidic residues" evidence="1">
    <location>
        <begin position="113"/>
        <end position="176"/>
    </location>
</feature>
<evidence type="ECO:0000313" key="5">
    <source>
        <dbReference type="Proteomes" id="UP000012960"/>
    </source>
</evidence>
<evidence type="ECO:0000313" key="4">
    <source>
        <dbReference type="EnsemblPlants" id="Ma06_p26280.1"/>
    </source>
</evidence>
<feature type="region of interest" description="Disordered" evidence="1">
    <location>
        <begin position="78"/>
        <end position="284"/>
    </location>
</feature>
<dbReference type="PANTHER" id="PTHR33700:SF4">
    <property type="entry name" value="MYB-LIKE PROTEIN X"/>
    <property type="match status" value="1"/>
</dbReference>
<evidence type="ECO:0000256" key="2">
    <source>
        <dbReference type="SAM" id="Phobius"/>
    </source>
</evidence>
<keyword evidence="2" id="KW-0472">Membrane</keyword>
<feature type="region of interest" description="Disordered" evidence="1">
    <location>
        <begin position="407"/>
        <end position="460"/>
    </location>
</feature>